<dbReference type="SUPFAM" id="SSF90123">
    <property type="entry name" value="ABC transporter transmembrane region"/>
    <property type="match status" value="1"/>
</dbReference>
<dbReference type="eggNOG" id="COG1132">
    <property type="taxonomic scope" value="Bacteria"/>
</dbReference>
<dbReference type="InterPro" id="IPR036640">
    <property type="entry name" value="ABC1_TM_sf"/>
</dbReference>
<reference evidence="6 7" key="1">
    <citation type="journal article" date="2012" name="BMC Genomics">
        <title>Complete genome sequence, lifestyle, and multi-drug resistance of the human pathogen Corynebacterium resistens DSM 45100 isolated from blood samples of a leukemia patient.</title>
        <authorList>
            <person name="Schroder J."/>
            <person name="Maus I."/>
            <person name="Meyer K."/>
            <person name="Wordemann S."/>
            <person name="Blom J."/>
            <person name="Jaenicke S."/>
            <person name="Schneider J."/>
            <person name="Trost E."/>
            <person name="Tauch A."/>
        </authorList>
    </citation>
    <scope>NUCLEOTIDE SEQUENCE [LARGE SCALE GENOMIC DNA]</scope>
    <source>
        <strain evidence="7">DSM 45100 / JCM 12819 / CCUG 50093 / GTC 2026 / SICGH 158</strain>
    </source>
</reference>
<sequence length="87" mass="9579">MHLLRLLRHFLRPYTGHLVAILILQTLSTLAVLYLPTLNARIIDKGVGKTTPVNLVMQDGSIVEQGNHEELLARGGSYAQLYAASVN</sequence>
<keyword evidence="7" id="KW-1185">Reference proteome</keyword>
<keyword evidence="2 5" id="KW-0812">Transmembrane</keyword>
<keyword evidence="4 5" id="KW-0472">Membrane</keyword>
<dbReference type="InterPro" id="IPR027417">
    <property type="entry name" value="P-loop_NTPase"/>
</dbReference>
<name>F8E2X4_CORRG</name>
<dbReference type="GO" id="GO:0005886">
    <property type="term" value="C:plasma membrane"/>
    <property type="evidence" value="ECO:0007669"/>
    <property type="project" value="UniProtKB-SubCell"/>
</dbReference>
<gene>
    <name evidence="6" type="ordered locus">CRES_0309</name>
</gene>
<dbReference type="KEGG" id="crd:CRES_0309"/>
<evidence type="ECO:0000256" key="4">
    <source>
        <dbReference type="ARBA" id="ARBA00023136"/>
    </source>
</evidence>
<dbReference type="SUPFAM" id="SSF52540">
    <property type="entry name" value="P-loop containing nucleoside triphosphate hydrolases"/>
    <property type="match status" value="1"/>
</dbReference>
<protein>
    <submittedName>
        <fullName evidence="6">Uncharacterized protein</fullName>
    </submittedName>
</protein>
<evidence type="ECO:0000256" key="5">
    <source>
        <dbReference type="SAM" id="Phobius"/>
    </source>
</evidence>
<evidence type="ECO:0000256" key="2">
    <source>
        <dbReference type="ARBA" id="ARBA00022692"/>
    </source>
</evidence>
<dbReference type="EMBL" id="CP002857">
    <property type="protein sequence ID" value="AEI08672.1"/>
    <property type="molecule type" value="Genomic_DNA"/>
</dbReference>
<dbReference type="Gene3D" id="3.40.50.300">
    <property type="entry name" value="P-loop containing nucleotide triphosphate hydrolases"/>
    <property type="match status" value="1"/>
</dbReference>
<dbReference type="Proteomes" id="UP000000492">
    <property type="component" value="Chromosome"/>
</dbReference>
<dbReference type="HOGENOM" id="CLU_2478072_0_0_11"/>
<dbReference type="GO" id="GO:0005524">
    <property type="term" value="F:ATP binding"/>
    <property type="evidence" value="ECO:0007669"/>
    <property type="project" value="InterPro"/>
</dbReference>
<keyword evidence="3 5" id="KW-1133">Transmembrane helix</keyword>
<accession>F8E2X4</accession>
<dbReference type="AlphaFoldDB" id="F8E2X4"/>
<organism evidence="6 7">
    <name type="scientific">Corynebacterium resistens (strain DSM 45100 / JCM 12819 / GTC 2026 / SICGH 158)</name>
    <dbReference type="NCBI Taxonomy" id="662755"/>
    <lineage>
        <taxon>Bacteria</taxon>
        <taxon>Bacillati</taxon>
        <taxon>Actinomycetota</taxon>
        <taxon>Actinomycetes</taxon>
        <taxon>Mycobacteriales</taxon>
        <taxon>Corynebacteriaceae</taxon>
        <taxon>Corynebacterium</taxon>
    </lineage>
</organism>
<dbReference type="STRING" id="662755.CRES_0309"/>
<evidence type="ECO:0000256" key="3">
    <source>
        <dbReference type="ARBA" id="ARBA00022989"/>
    </source>
</evidence>
<comment type="subcellular location">
    <subcellularLocation>
        <location evidence="1">Cell membrane</location>
        <topology evidence="1">Multi-pass membrane protein</topology>
    </subcellularLocation>
</comment>
<evidence type="ECO:0000313" key="7">
    <source>
        <dbReference type="Proteomes" id="UP000000492"/>
    </source>
</evidence>
<evidence type="ECO:0000256" key="1">
    <source>
        <dbReference type="ARBA" id="ARBA00004651"/>
    </source>
</evidence>
<dbReference type="OrthoDB" id="9806127at2"/>
<feature type="transmembrane region" description="Helical" evidence="5">
    <location>
        <begin position="14"/>
        <end position="35"/>
    </location>
</feature>
<evidence type="ECO:0000313" key="6">
    <source>
        <dbReference type="EMBL" id="AEI08672.1"/>
    </source>
</evidence>
<proteinExistence type="predicted"/>
<dbReference type="RefSeq" id="WP_013887700.1">
    <property type="nucleotide sequence ID" value="NC_015673.1"/>
</dbReference>